<evidence type="ECO:0000256" key="7">
    <source>
        <dbReference type="ARBA" id="ARBA00035633"/>
    </source>
</evidence>
<evidence type="ECO:0000256" key="6">
    <source>
        <dbReference type="ARBA" id="ARBA00023239"/>
    </source>
</evidence>
<sequence>MQYFKNAEEISAVSVLDRAFHYGDGCFSTARIRNGHIELEALHLLRLQRGCERLYLNANLAFIQQSIQQLQQHYPQVNGTLKIIISRGDGQRGYSLPAQEADVWVFFYPKAVDDFHYEKIASGVLKQAMGLSMPHLVGIKSLNRLEQVILKKEADAQGWPEALVTDVQGSVVEGVSSNCFILINNEWITPELRYNGVHGVMRAEILARMQQHGISCRQRYVDMEEIAQFQSLFFCNALSPMKIVTQLDARLLDVQACIELFNRLQLNQMH</sequence>
<evidence type="ECO:0000256" key="8">
    <source>
        <dbReference type="ARBA" id="ARBA00035676"/>
    </source>
</evidence>
<dbReference type="Gene3D" id="3.20.10.10">
    <property type="entry name" value="D-amino Acid Aminotransferase, subunit A, domain 2"/>
    <property type="match status" value="1"/>
</dbReference>
<dbReference type="AlphaFoldDB" id="A0A7S7ADT0"/>
<evidence type="ECO:0000256" key="3">
    <source>
        <dbReference type="ARBA" id="ARBA00011738"/>
    </source>
</evidence>
<evidence type="ECO:0000256" key="5">
    <source>
        <dbReference type="ARBA" id="ARBA00022909"/>
    </source>
</evidence>
<dbReference type="InterPro" id="IPR043131">
    <property type="entry name" value="BCAT-like_N"/>
</dbReference>
<dbReference type="RefSeq" id="WP_180192237.1">
    <property type="nucleotide sequence ID" value="NZ_CAXNYR010000022.1"/>
</dbReference>
<comment type="pathway">
    <text evidence="7">Cofactor biosynthesis; tetrahydrofolate biosynthesis; 4-aminobenzoate from chorismate: step 2/2.</text>
</comment>
<comment type="similarity">
    <text evidence="2">Belongs to the class-IV pyridoxal-phosphate-dependent aminotransferase family.</text>
</comment>
<dbReference type="EC" id="4.1.3.38" evidence="8 10"/>
<gene>
    <name evidence="11" type="primary">pabC</name>
    <name evidence="11" type="ORF">G0027_02680</name>
</gene>
<keyword evidence="5" id="KW-0289">Folate biosynthesis</keyword>
<keyword evidence="6 11" id="KW-0456">Lyase</keyword>
<evidence type="ECO:0000313" key="11">
    <source>
        <dbReference type="EMBL" id="QOW41851.1"/>
    </source>
</evidence>
<dbReference type="Gene3D" id="3.30.470.10">
    <property type="match status" value="1"/>
</dbReference>
<dbReference type="EMBL" id="CP048654">
    <property type="protein sequence ID" value="QOW41851.1"/>
    <property type="molecule type" value="Genomic_DNA"/>
</dbReference>
<dbReference type="PANTHER" id="PTHR42743:SF2">
    <property type="entry name" value="AMINODEOXYCHORISMATE LYASE"/>
    <property type="match status" value="1"/>
</dbReference>
<dbReference type="InterPro" id="IPR017824">
    <property type="entry name" value="Aminodeoxychorismate_lyase_IV"/>
</dbReference>
<accession>A0A7S7ADT0</accession>
<dbReference type="InterPro" id="IPR043132">
    <property type="entry name" value="BCAT-like_C"/>
</dbReference>
<dbReference type="InterPro" id="IPR036038">
    <property type="entry name" value="Aminotransferase-like"/>
</dbReference>
<dbReference type="GO" id="GO:0008696">
    <property type="term" value="F:4-amino-4-deoxychorismate lyase activity"/>
    <property type="evidence" value="ECO:0007669"/>
    <property type="project" value="UniProtKB-UniRule"/>
</dbReference>
<proteinExistence type="inferred from homology"/>
<comment type="catalytic activity">
    <reaction evidence="9">
        <text>4-amino-4-deoxychorismate = 4-aminobenzoate + pyruvate + H(+)</text>
        <dbReference type="Rhea" id="RHEA:16201"/>
        <dbReference type="ChEBI" id="CHEBI:15361"/>
        <dbReference type="ChEBI" id="CHEBI:15378"/>
        <dbReference type="ChEBI" id="CHEBI:17836"/>
        <dbReference type="ChEBI" id="CHEBI:58406"/>
        <dbReference type="EC" id="4.1.3.38"/>
    </reaction>
</comment>
<dbReference type="SUPFAM" id="SSF56752">
    <property type="entry name" value="D-aminoacid aminotransferase-like PLP-dependent enzymes"/>
    <property type="match status" value="1"/>
</dbReference>
<name>A0A7S7ADT0_9GAMM</name>
<dbReference type="InterPro" id="IPR050571">
    <property type="entry name" value="Class-IV_PLP-Dep_Aminotrnsfr"/>
</dbReference>
<dbReference type="GO" id="GO:0030170">
    <property type="term" value="F:pyridoxal phosphate binding"/>
    <property type="evidence" value="ECO:0007669"/>
    <property type="project" value="InterPro"/>
</dbReference>
<dbReference type="PANTHER" id="PTHR42743">
    <property type="entry name" value="AMINO-ACID AMINOTRANSFERASE"/>
    <property type="match status" value="1"/>
</dbReference>
<dbReference type="Pfam" id="PF01063">
    <property type="entry name" value="Aminotran_4"/>
    <property type="match status" value="1"/>
</dbReference>
<comment type="subunit">
    <text evidence="3">Homodimer.</text>
</comment>
<evidence type="ECO:0000256" key="4">
    <source>
        <dbReference type="ARBA" id="ARBA00022898"/>
    </source>
</evidence>
<protein>
    <recommendedName>
        <fullName evidence="8 10">Aminodeoxychorismate lyase</fullName>
        <ecNumber evidence="8 10">4.1.3.38</ecNumber>
    </recommendedName>
</protein>
<dbReference type="InterPro" id="IPR001544">
    <property type="entry name" value="Aminotrans_IV"/>
</dbReference>
<organism evidence="11 12">
    <name type="scientific">Acinetobacter indicus</name>
    <dbReference type="NCBI Taxonomy" id="756892"/>
    <lineage>
        <taxon>Bacteria</taxon>
        <taxon>Pseudomonadati</taxon>
        <taxon>Pseudomonadota</taxon>
        <taxon>Gammaproteobacteria</taxon>
        <taxon>Moraxellales</taxon>
        <taxon>Moraxellaceae</taxon>
        <taxon>Acinetobacter</taxon>
    </lineage>
</organism>
<dbReference type="GO" id="GO:0005829">
    <property type="term" value="C:cytosol"/>
    <property type="evidence" value="ECO:0007669"/>
    <property type="project" value="TreeGrafter"/>
</dbReference>
<reference evidence="11 12" key="1">
    <citation type="submission" date="2020-02" db="EMBL/GenBank/DDBJ databases">
        <title>Tigecycline-resistant Acinetobacter species from pigs and migratory birds.</title>
        <authorList>
            <person name="Chen C."/>
            <person name="Sun J."/>
            <person name="Liao X.-P."/>
            <person name="Liu Y.-H."/>
        </authorList>
    </citation>
    <scope>NUCLEOTIDE SEQUENCE [LARGE SCALE GENOMIC DNA]</scope>
    <source>
        <strain evidence="11 12">C15_T</strain>
    </source>
</reference>
<comment type="cofactor">
    <cofactor evidence="1">
        <name>pyridoxal 5'-phosphate</name>
        <dbReference type="ChEBI" id="CHEBI:597326"/>
    </cofactor>
</comment>
<dbReference type="GO" id="GO:0046656">
    <property type="term" value="P:folic acid biosynthetic process"/>
    <property type="evidence" value="ECO:0007669"/>
    <property type="project" value="UniProtKB-KW"/>
</dbReference>
<evidence type="ECO:0000256" key="2">
    <source>
        <dbReference type="ARBA" id="ARBA00009320"/>
    </source>
</evidence>
<dbReference type="GO" id="GO:0008153">
    <property type="term" value="P:4-aminobenzoate biosynthetic process"/>
    <property type="evidence" value="ECO:0007669"/>
    <property type="project" value="UniProtKB-UniRule"/>
</dbReference>
<evidence type="ECO:0000256" key="10">
    <source>
        <dbReference type="NCBIfam" id="TIGR03461"/>
    </source>
</evidence>
<evidence type="ECO:0000256" key="9">
    <source>
        <dbReference type="ARBA" id="ARBA00049529"/>
    </source>
</evidence>
<evidence type="ECO:0000313" key="12">
    <source>
        <dbReference type="Proteomes" id="UP000593812"/>
    </source>
</evidence>
<dbReference type="Proteomes" id="UP000593812">
    <property type="component" value="Chromosome"/>
</dbReference>
<keyword evidence="4" id="KW-0663">Pyridoxal phosphate</keyword>
<dbReference type="NCBIfam" id="TIGR03461">
    <property type="entry name" value="pabC_Proteo"/>
    <property type="match status" value="1"/>
</dbReference>
<evidence type="ECO:0000256" key="1">
    <source>
        <dbReference type="ARBA" id="ARBA00001933"/>
    </source>
</evidence>